<evidence type="ECO:0000256" key="3">
    <source>
        <dbReference type="ARBA" id="ARBA00022840"/>
    </source>
</evidence>
<evidence type="ECO:0000256" key="5">
    <source>
        <dbReference type="ARBA" id="ARBA00023146"/>
    </source>
</evidence>
<keyword evidence="8" id="KW-1185">Reference proteome</keyword>
<organism evidence="7 8">
    <name type="scientific">Rhodococcus chondri</name>
    <dbReference type="NCBI Taxonomy" id="3065941"/>
    <lineage>
        <taxon>Bacteria</taxon>
        <taxon>Bacillati</taxon>
        <taxon>Actinomycetota</taxon>
        <taxon>Actinomycetes</taxon>
        <taxon>Mycobacteriales</taxon>
        <taxon>Nocardiaceae</taxon>
        <taxon>Rhodococcus</taxon>
    </lineage>
</organism>
<evidence type="ECO:0000313" key="8">
    <source>
        <dbReference type="Proteomes" id="UP001331936"/>
    </source>
</evidence>
<keyword evidence="5" id="KW-0030">Aminoacyl-tRNA synthetase</keyword>
<evidence type="ECO:0000256" key="4">
    <source>
        <dbReference type="ARBA" id="ARBA00022917"/>
    </source>
</evidence>
<dbReference type="Pfam" id="PF00587">
    <property type="entry name" value="tRNA-synt_2b"/>
    <property type="match status" value="1"/>
</dbReference>
<keyword evidence="2" id="KW-0547">Nucleotide-binding</keyword>
<evidence type="ECO:0000256" key="1">
    <source>
        <dbReference type="ARBA" id="ARBA00022598"/>
    </source>
</evidence>
<dbReference type="InterPro" id="IPR004499">
    <property type="entry name" value="Pro-tRNA-ligase_IIa_arc-type"/>
</dbReference>
<dbReference type="Gene3D" id="3.30.930.10">
    <property type="entry name" value="Bira Bifunctional Protein, Domain 2"/>
    <property type="match status" value="1"/>
</dbReference>
<dbReference type="GO" id="GO:0016874">
    <property type="term" value="F:ligase activity"/>
    <property type="evidence" value="ECO:0007669"/>
    <property type="project" value="UniProtKB-KW"/>
</dbReference>
<feature type="domain" description="Aminoacyl-transfer RNA synthetases class-II family profile" evidence="6">
    <location>
        <begin position="1"/>
        <end position="127"/>
    </location>
</feature>
<evidence type="ECO:0000313" key="7">
    <source>
        <dbReference type="EMBL" id="MEE2034142.1"/>
    </source>
</evidence>
<dbReference type="EMBL" id="JAUZMZ010000123">
    <property type="protein sequence ID" value="MEE2034142.1"/>
    <property type="molecule type" value="Genomic_DNA"/>
</dbReference>
<dbReference type="Proteomes" id="UP001331936">
    <property type="component" value="Unassembled WGS sequence"/>
</dbReference>
<dbReference type="InterPro" id="IPR045864">
    <property type="entry name" value="aa-tRNA-synth_II/BPL/LPL"/>
</dbReference>
<dbReference type="PANTHER" id="PTHR43382">
    <property type="entry name" value="PROLYL-TRNA SYNTHETASE"/>
    <property type="match status" value="1"/>
</dbReference>
<dbReference type="InterPro" id="IPR006195">
    <property type="entry name" value="aa-tRNA-synth_II"/>
</dbReference>
<name>A0ABU7JVU9_9NOCA</name>
<protein>
    <submittedName>
        <fullName evidence="7">Aminoacyl--tRNA ligase-related protein</fullName>
    </submittedName>
</protein>
<evidence type="ECO:0000256" key="2">
    <source>
        <dbReference type="ARBA" id="ARBA00022741"/>
    </source>
</evidence>
<keyword evidence="3" id="KW-0067">ATP-binding</keyword>
<comment type="caution">
    <text evidence="7">The sequence shown here is derived from an EMBL/GenBank/DDBJ whole genome shotgun (WGS) entry which is preliminary data.</text>
</comment>
<reference evidence="7 8" key="1">
    <citation type="submission" date="2023-08" db="EMBL/GenBank/DDBJ databases">
        <authorList>
            <person name="Girao M."/>
            <person name="Carvalho M.F."/>
        </authorList>
    </citation>
    <scope>NUCLEOTIDE SEQUENCE [LARGE SCALE GENOMIC DNA]</scope>
    <source>
        <strain evidence="7 8">CC-R104</strain>
    </source>
</reference>
<evidence type="ECO:0000259" key="6">
    <source>
        <dbReference type="PROSITE" id="PS50862"/>
    </source>
</evidence>
<accession>A0ABU7JVU9</accession>
<keyword evidence="1 7" id="KW-0436">Ligase</keyword>
<gene>
    <name evidence="7" type="ORF">Q8814_18835</name>
</gene>
<dbReference type="PANTHER" id="PTHR43382:SF2">
    <property type="entry name" value="BIFUNCTIONAL GLUTAMATE_PROLINE--TRNA LIGASE"/>
    <property type="match status" value="1"/>
</dbReference>
<proteinExistence type="predicted"/>
<dbReference type="PROSITE" id="PS50862">
    <property type="entry name" value="AA_TRNA_LIGASE_II"/>
    <property type="match status" value="1"/>
</dbReference>
<dbReference type="InterPro" id="IPR002314">
    <property type="entry name" value="aa-tRNA-synt_IIb"/>
</dbReference>
<dbReference type="SUPFAM" id="SSF55681">
    <property type="entry name" value="Class II aaRS and biotin synthetases"/>
    <property type="match status" value="1"/>
</dbReference>
<sequence>MEGFDPELAVVTCAGGKALPEPFVVRPTSETTFGELMAGLVQSYRDLPMRLNQWANVVRWELRPRLFLRTTEFLWQEGHTAHATRDEAAAYALQVHLEVYRDFLQDVLDHVVGVEHPHGRWTDHVAR</sequence>
<keyword evidence="4" id="KW-0648">Protein biosynthesis</keyword>